<sequence>MTRTATLTYGDQTIELPVIEGTEGELGVDISQLRAKTGLITLDPGFGNTGSCQSGVTFIDGDRGILRYRGLPIEELAENSTFIETAWLLINGKLPNAAELDQFSKRLTKHAPLHEGFKNHFEGFPLNAPPMAILSAMINTLSSSSCDGQKTPEDGIDELSAKLMSKVRTIAAYSYRRSLGLPFIYPDPKLRYVANFLHMMFSMPYEQHIASQEVVDALNLIFMLHADHEQNCSTSTVRVVGSSKANLYASCAAGVGALWGPLHGGANVAVLEMLEAIHKGGMSAADALALAKDKQSGFKLMGFGHRVYKNFDPRALILKRAADKVLERLGVRDPLLDVARKLEELALIDPYFVERKLYPNVDFYSGIIMRAIGIPTSMFTVIFAIGRMPGWIAHWKEQNQDGASRIARPRQIYIGPKQLSYTPIDQR</sequence>
<dbReference type="Gene3D" id="1.10.230.10">
    <property type="entry name" value="Cytochrome P450-Terp, domain 2"/>
    <property type="match status" value="1"/>
</dbReference>
<name>A0AAU7CEC4_9BACT</name>
<dbReference type="PROSITE" id="PS00480">
    <property type="entry name" value="CITRATE_SYNTHASE"/>
    <property type="match status" value="1"/>
</dbReference>
<dbReference type="InterPro" id="IPR016143">
    <property type="entry name" value="Citrate_synth-like_sm_a-sub"/>
</dbReference>
<keyword evidence="3 9" id="KW-0816">Tricarboxylic acid cycle</keyword>
<dbReference type="InterPro" id="IPR036969">
    <property type="entry name" value="Citrate_synthase_sf"/>
</dbReference>
<dbReference type="InterPro" id="IPR016142">
    <property type="entry name" value="Citrate_synth-like_lrg_a-sub"/>
</dbReference>
<dbReference type="PANTHER" id="PTHR42871">
    <property type="entry name" value="CITRATE SYNTHASE"/>
    <property type="match status" value="1"/>
</dbReference>
<feature type="active site" evidence="8">
    <location>
        <position position="305"/>
    </location>
</feature>
<dbReference type="FunFam" id="1.10.230.10:FF:000002">
    <property type="entry name" value="Citrate synthase"/>
    <property type="match status" value="1"/>
</dbReference>
<evidence type="ECO:0000256" key="3">
    <source>
        <dbReference type="ARBA" id="ARBA00022532"/>
    </source>
</evidence>
<dbReference type="AlphaFoldDB" id="A0AAU7CEC4"/>
<dbReference type="NCBIfam" id="NF004126">
    <property type="entry name" value="PRK05614.1"/>
    <property type="match status" value="1"/>
</dbReference>
<evidence type="ECO:0000256" key="9">
    <source>
        <dbReference type="RuleBase" id="RU003370"/>
    </source>
</evidence>
<dbReference type="InterPro" id="IPR010953">
    <property type="entry name" value="Citrate_synthase_typ-I"/>
</dbReference>
<evidence type="ECO:0000256" key="4">
    <source>
        <dbReference type="ARBA" id="ARBA00022679"/>
    </source>
</evidence>
<dbReference type="GO" id="GO:0005737">
    <property type="term" value="C:cytoplasm"/>
    <property type="evidence" value="ECO:0007669"/>
    <property type="project" value="InterPro"/>
</dbReference>
<reference evidence="11" key="1">
    <citation type="submission" date="2024-05" db="EMBL/GenBank/DDBJ databases">
        <title>Planctomycetes of the genus Singulisphaera possess chitinolytic capabilities.</title>
        <authorList>
            <person name="Ivanova A."/>
        </authorList>
    </citation>
    <scope>NUCLEOTIDE SEQUENCE</scope>
    <source>
        <strain evidence="11">Ch08T</strain>
    </source>
</reference>
<dbReference type="PRINTS" id="PR00143">
    <property type="entry name" value="CITRTSNTHASE"/>
</dbReference>
<dbReference type="InterPro" id="IPR002020">
    <property type="entry name" value="Citrate_synthase"/>
</dbReference>
<proteinExistence type="inferred from homology"/>
<feature type="active site" evidence="8">
    <location>
        <position position="362"/>
    </location>
</feature>
<evidence type="ECO:0000256" key="1">
    <source>
        <dbReference type="ARBA" id="ARBA00004751"/>
    </source>
</evidence>
<evidence type="ECO:0000256" key="5">
    <source>
        <dbReference type="ARBA" id="ARBA00049288"/>
    </source>
</evidence>
<dbReference type="Gene3D" id="1.10.580.10">
    <property type="entry name" value="Citrate Synthase, domain 1"/>
    <property type="match status" value="1"/>
</dbReference>
<evidence type="ECO:0000256" key="2">
    <source>
        <dbReference type="ARBA" id="ARBA00010566"/>
    </source>
</evidence>
<keyword evidence="4 7" id="KW-0808">Transferase</keyword>
<protein>
    <recommendedName>
        <fullName evidence="6 7">Citrate synthase</fullName>
    </recommendedName>
</protein>
<dbReference type="SUPFAM" id="SSF48256">
    <property type="entry name" value="Citrate synthase"/>
    <property type="match status" value="1"/>
</dbReference>
<gene>
    <name evidence="11" type="ORF">V5E97_33935</name>
</gene>
<accession>A0AAU7CEC4</accession>
<evidence type="ECO:0000256" key="7">
    <source>
        <dbReference type="PIRNR" id="PIRNR001369"/>
    </source>
</evidence>
<dbReference type="EMBL" id="CP155447">
    <property type="protein sequence ID" value="XBH03272.1"/>
    <property type="molecule type" value="Genomic_DNA"/>
</dbReference>
<dbReference type="PIRSF" id="PIRSF001369">
    <property type="entry name" value="Citrate_synth"/>
    <property type="match status" value="1"/>
</dbReference>
<dbReference type="InterPro" id="IPR019810">
    <property type="entry name" value="Citrate_synthase_AS"/>
</dbReference>
<dbReference type="RefSeq" id="WP_406696008.1">
    <property type="nucleotide sequence ID" value="NZ_CP155447.1"/>
</dbReference>
<comment type="pathway">
    <text evidence="1 9">Carbohydrate metabolism; tricarboxylic acid cycle; isocitrate from oxaloacetate: step 1/2.</text>
</comment>
<dbReference type="Pfam" id="PF00285">
    <property type="entry name" value="Citrate_synt"/>
    <property type="match status" value="1"/>
</dbReference>
<dbReference type="Gene3D" id="2.20.28.60">
    <property type="match status" value="1"/>
</dbReference>
<dbReference type="NCBIfam" id="TIGR01798">
    <property type="entry name" value="cit_synth_I"/>
    <property type="match status" value="1"/>
</dbReference>
<organism evidence="11">
    <name type="scientific">Singulisphaera sp. Ch08</name>
    <dbReference type="NCBI Taxonomy" id="3120278"/>
    <lineage>
        <taxon>Bacteria</taxon>
        <taxon>Pseudomonadati</taxon>
        <taxon>Planctomycetota</taxon>
        <taxon>Planctomycetia</taxon>
        <taxon>Isosphaerales</taxon>
        <taxon>Isosphaeraceae</taxon>
        <taxon>Singulisphaera</taxon>
    </lineage>
</organism>
<dbReference type="InterPro" id="IPR024176">
    <property type="entry name" value="Citrate_synthase_bac-typ"/>
</dbReference>
<dbReference type="PANTHER" id="PTHR42871:SF1">
    <property type="entry name" value="CITRATE SYNTHASE"/>
    <property type="match status" value="1"/>
</dbReference>
<comment type="catalytic activity">
    <reaction evidence="5 9">
        <text>oxaloacetate + acetyl-CoA + H2O = citrate + CoA + H(+)</text>
        <dbReference type="Rhea" id="RHEA:16845"/>
        <dbReference type="ChEBI" id="CHEBI:15377"/>
        <dbReference type="ChEBI" id="CHEBI:15378"/>
        <dbReference type="ChEBI" id="CHEBI:16452"/>
        <dbReference type="ChEBI" id="CHEBI:16947"/>
        <dbReference type="ChEBI" id="CHEBI:57287"/>
        <dbReference type="ChEBI" id="CHEBI:57288"/>
        <dbReference type="EC" id="2.3.3.16"/>
    </reaction>
</comment>
<dbReference type="GO" id="GO:0006099">
    <property type="term" value="P:tricarboxylic acid cycle"/>
    <property type="evidence" value="ECO:0007669"/>
    <property type="project" value="UniProtKB-UniRule"/>
</dbReference>
<evidence type="ECO:0000256" key="8">
    <source>
        <dbReference type="PIRSR" id="PIRSR001369-1"/>
    </source>
</evidence>
<keyword evidence="11" id="KW-0012">Acyltransferase</keyword>
<evidence type="ECO:0000256" key="6">
    <source>
        <dbReference type="NCBIfam" id="TIGR01798"/>
    </source>
</evidence>
<dbReference type="CDD" id="cd06114">
    <property type="entry name" value="EcCS_like"/>
    <property type="match status" value="1"/>
</dbReference>
<evidence type="ECO:0000313" key="11">
    <source>
        <dbReference type="EMBL" id="XBH03272.1"/>
    </source>
</evidence>
<comment type="similarity">
    <text evidence="2 7 10">Belongs to the citrate synthase family.</text>
</comment>
<dbReference type="GO" id="GO:0036440">
    <property type="term" value="F:citrate synthase activity"/>
    <property type="evidence" value="ECO:0007669"/>
    <property type="project" value="UniProtKB-EC"/>
</dbReference>
<evidence type="ECO:0000256" key="10">
    <source>
        <dbReference type="RuleBase" id="RU003406"/>
    </source>
</evidence>